<dbReference type="OMA" id="FNSHEER"/>
<dbReference type="STRING" id="161767.ENSAPEP00000026963"/>
<name>A0A3P8TV62_AMPPE</name>
<evidence type="ECO:0000256" key="1">
    <source>
        <dbReference type="ARBA" id="ARBA00022553"/>
    </source>
</evidence>
<feature type="region of interest" description="Disordered" evidence="2">
    <location>
        <begin position="1"/>
        <end position="98"/>
    </location>
</feature>
<sequence>MDVRLHGNSQLHYGVNGGRSSRPGEDESLQSLSLEEQECLQFFEQTIDSLEESLEDDDRRQAKPPEIHEVDEPVASSPRAGFTVSPNLNRPPSPKEQDIIDLVRPEPDLLQTRETVFNPTSPDFNSMMLNPESHFEIKPRRDSSDSLPSEYNPPLPSGSFGSTDPSYHPPGCIPTPVLIAQKIAENQAGGSSSNLLPSTLLRRLSLKSEKPADYSTDPPVKQGPPMSMKPTRFPSNISVILGNKEHQNQSLANVNIHERRTQMLANLSGTSHPLLQENSQPTEQQKPRNTPTRSISFRDPTPTKSRMEALSKLGLTRNRALSGGMSLLVTPDSTSLDPLKAAESKPPEPTPSPTTRTPEVKTPEVKTPEITTSEVAMPPPSQIHVDRNPEVLPTDSFNSHEERRNLQPSPSPPAVTQTSYFPPPLDRKLSISPPPEVTTPEFNSYGGKSLVVNPSFSRNEPPAMSPTSPEPRTLPPALSNPTEFNSYGGKSKVLTPALTAVTRTDLPDILSSHIDNSQSLPAKPEPIELNSYGGKSRAINLTTGPTRPPETPVKTYKAPAPTPAPRPPRHSYHGALSSQKAASRALSPDHKQRSNSMFRPQGITVQFSGRGATNESRREALRKLGLLKDS</sequence>
<dbReference type="Pfam" id="PF15385">
    <property type="entry name" value="SARG"/>
    <property type="match status" value="1"/>
</dbReference>
<feature type="compositionally biased region" description="Polar residues" evidence="2">
    <location>
        <begin position="271"/>
        <end position="295"/>
    </location>
</feature>
<dbReference type="AlphaFoldDB" id="A0A3P8TV62"/>
<reference evidence="3" key="2">
    <citation type="submission" date="2025-08" db="UniProtKB">
        <authorList>
            <consortium name="Ensembl"/>
        </authorList>
    </citation>
    <scope>IDENTIFICATION</scope>
</reference>
<feature type="region of interest" description="Disordered" evidence="2">
    <location>
        <begin position="512"/>
        <end position="617"/>
    </location>
</feature>
<feature type="region of interest" description="Disordered" evidence="2">
    <location>
        <begin position="137"/>
        <end position="173"/>
    </location>
</feature>
<dbReference type="PRINTS" id="PR01217">
    <property type="entry name" value="PRICHEXTENSN"/>
</dbReference>
<evidence type="ECO:0000256" key="2">
    <source>
        <dbReference type="SAM" id="MobiDB-lite"/>
    </source>
</evidence>
<evidence type="ECO:0008006" key="5">
    <source>
        <dbReference type="Google" id="ProtNLM"/>
    </source>
</evidence>
<keyword evidence="4" id="KW-1185">Reference proteome</keyword>
<dbReference type="GeneTree" id="ENSGT01010000222533"/>
<dbReference type="PANTHER" id="PTHR16095">
    <property type="entry name" value="TRANSMEMBRANE PROTEIN 143 FAMILY MEMBER"/>
    <property type="match status" value="1"/>
</dbReference>
<accession>A0A3P8TV62</accession>
<protein>
    <recommendedName>
        <fullName evidence="5">Proline and serine rich 2</fullName>
    </recommendedName>
</protein>
<dbReference type="PANTHER" id="PTHR16095:SF9">
    <property type="entry name" value="PROLINE AND SERINE-RICH PROTEIN 2"/>
    <property type="match status" value="1"/>
</dbReference>
<proteinExistence type="predicted"/>
<feature type="region of interest" description="Disordered" evidence="2">
    <location>
        <begin position="271"/>
        <end position="305"/>
    </location>
</feature>
<evidence type="ECO:0000313" key="4">
    <source>
        <dbReference type="Proteomes" id="UP000265080"/>
    </source>
</evidence>
<feature type="compositionally biased region" description="Basic and acidic residues" evidence="2">
    <location>
        <begin position="57"/>
        <end position="71"/>
    </location>
</feature>
<evidence type="ECO:0000313" key="3">
    <source>
        <dbReference type="Ensembl" id="ENSAPEP00000026963.1"/>
    </source>
</evidence>
<reference evidence="3 4" key="1">
    <citation type="submission" date="2018-03" db="EMBL/GenBank/DDBJ databases">
        <title>Finding Nemo's genes: A chromosome-scale reference assembly of the genome of the orange clownfish Amphiprion percula.</title>
        <authorList>
            <person name="Lehmann R."/>
        </authorList>
    </citation>
    <scope>NUCLEOTIDE SEQUENCE</scope>
</reference>
<dbReference type="Ensembl" id="ENSAPET00000027682.1">
    <property type="protein sequence ID" value="ENSAPEP00000026963.1"/>
    <property type="gene ID" value="ENSAPEG00000019166.1"/>
</dbReference>
<dbReference type="Proteomes" id="UP000265080">
    <property type="component" value="Chromosome 21"/>
</dbReference>
<feature type="compositionally biased region" description="Low complexity" evidence="2">
    <location>
        <begin position="29"/>
        <end position="45"/>
    </location>
</feature>
<organism evidence="3 4">
    <name type="scientific">Amphiprion percula</name>
    <name type="common">Orange clownfish</name>
    <name type="synonym">Lutjanus percula</name>
    <dbReference type="NCBI Taxonomy" id="161767"/>
    <lineage>
        <taxon>Eukaryota</taxon>
        <taxon>Metazoa</taxon>
        <taxon>Chordata</taxon>
        <taxon>Craniata</taxon>
        <taxon>Vertebrata</taxon>
        <taxon>Euteleostomi</taxon>
        <taxon>Actinopterygii</taxon>
        <taxon>Neopterygii</taxon>
        <taxon>Teleostei</taxon>
        <taxon>Neoteleostei</taxon>
        <taxon>Acanthomorphata</taxon>
        <taxon>Ovalentaria</taxon>
        <taxon>Pomacentridae</taxon>
        <taxon>Amphiprion</taxon>
    </lineage>
</organism>
<feature type="compositionally biased region" description="Basic and acidic residues" evidence="2">
    <location>
        <begin position="358"/>
        <end position="367"/>
    </location>
</feature>
<feature type="compositionally biased region" description="Polar residues" evidence="2">
    <location>
        <begin position="594"/>
        <end position="614"/>
    </location>
</feature>
<keyword evidence="1" id="KW-0597">Phosphoprotein</keyword>
<feature type="region of interest" description="Disordered" evidence="2">
    <location>
        <begin position="325"/>
        <end position="490"/>
    </location>
</feature>
<reference evidence="3" key="3">
    <citation type="submission" date="2025-09" db="UniProtKB">
        <authorList>
            <consortium name="Ensembl"/>
        </authorList>
    </citation>
    <scope>IDENTIFICATION</scope>
</reference>
<feature type="region of interest" description="Disordered" evidence="2">
    <location>
        <begin position="208"/>
        <end position="229"/>
    </location>
</feature>